<gene>
    <name evidence="4" type="ORF">ECRASSUSDP1_LOCUS9213</name>
</gene>
<accession>A0AAD1UMH3</accession>
<feature type="compositionally biased region" description="Basic and acidic residues" evidence="3">
    <location>
        <begin position="7"/>
        <end position="21"/>
    </location>
</feature>
<evidence type="ECO:0000256" key="2">
    <source>
        <dbReference type="ARBA" id="ARBA00023054"/>
    </source>
</evidence>
<keyword evidence="5" id="KW-1185">Reference proteome</keyword>
<evidence type="ECO:0000313" key="5">
    <source>
        <dbReference type="Proteomes" id="UP001295684"/>
    </source>
</evidence>
<feature type="region of interest" description="Disordered" evidence="3">
    <location>
        <begin position="1"/>
        <end position="96"/>
    </location>
</feature>
<comment type="similarity">
    <text evidence="1">Belongs to the SPT2 family.</text>
</comment>
<feature type="region of interest" description="Disordered" evidence="3">
    <location>
        <begin position="240"/>
        <end position="265"/>
    </location>
</feature>
<dbReference type="EMBL" id="CAMPGE010009050">
    <property type="protein sequence ID" value="CAI2367924.1"/>
    <property type="molecule type" value="Genomic_DNA"/>
</dbReference>
<feature type="region of interest" description="Disordered" evidence="3">
    <location>
        <begin position="181"/>
        <end position="213"/>
    </location>
</feature>
<dbReference type="Pfam" id="PF08243">
    <property type="entry name" value="SPT2"/>
    <property type="match status" value="1"/>
</dbReference>
<dbReference type="Proteomes" id="UP001295684">
    <property type="component" value="Unassembled WGS sequence"/>
</dbReference>
<protein>
    <submittedName>
        <fullName evidence="4">Uncharacterized protein</fullName>
    </submittedName>
</protein>
<dbReference type="InterPro" id="IPR013256">
    <property type="entry name" value="Chromatin_SPT2"/>
</dbReference>
<evidence type="ECO:0000313" key="4">
    <source>
        <dbReference type="EMBL" id="CAI2367924.1"/>
    </source>
</evidence>
<feature type="compositionally biased region" description="Polar residues" evidence="3">
    <location>
        <begin position="246"/>
        <end position="259"/>
    </location>
</feature>
<dbReference type="AlphaFoldDB" id="A0AAD1UMH3"/>
<feature type="compositionally biased region" description="Polar residues" evidence="3">
    <location>
        <begin position="152"/>
        <end position="164"/>
    </location>
</feature>
<proteinExistence type="inferred from homology"/>
<feature type="compositionally biased region" description="Basic and acidic residues" evidence="3">
    <location>
        <begin position="135"/>
        <end position="150"/>
    </location>
</feature>
<evidence type="ECO:0000256" key="3">
    <source>
        <dbReference type="SAM" id="MobiDB-lite"/>
    </source>
</evidence>
<sequence>MMMKNRAKPEVTTQDKKEALIKKKKEEKRKQLLEKKLQEQKRKEVFEKLQAKNKPKPLTAKNSTKDAPKSAPRDKNNQKEVRLPEPKRDTEESRLEERMRIQKLKALRKAKAQERALGIHSNTELDSEINRISLKRQEKPKPREIKEKAKSRPSNTMISDRNLSKAQLIRQAEILRRKNEMLKKRKLSEEEISRPRPSKEMKPRVSTREESKKPIKKEVTYFCSVCNFEHGADYHRKKFEERERIQQPSKRPSDLSSTQSKRRKIIEEDDDLDGFIVRDNLDESNMASNVIKKLYGHNKHDAYYSDDEDDMCMEAGYDQIEKEEFISKKIGQKEDQIEYKRMLARGEIP</sequence>
<evidence type="ECO:0000256" key="1">
    <source>
        <dbReference type="ARBA" id="ARBA00006461"/>
    </source>
</evidence>
<name>A0AAD1UMH3_EUPCR</name>
<feature type="compositionally biased region" description="Basic and acidic residues" evidence="3">
    <location>
        <begin position="28"/>
        <end position="50"/>
    </location>
</feature>
<keyword evidence="2" id="KW-0175">Coiled coil</keyword>
<organism evidence="4 5">
    <name type="scientific">Euplotes crassus</name>
    <dbReference type="NCBI Taxonomy" id="5936"/>
    <lineage>
        <taxon>Eukaryota</taxon>
        <taxon>Sar</taxon>
        <taxon>Alveolata</taxon>
        <taxon>Ciliophora</taxon>
        <taxon>Intramacronucleata</taxon>
        <taxon>Spirotrichea</taxon>
        <taxon>Hypotrichia</taxon>
        <taxon>Euplotida</taxon>
        <taxon>Euplotidae</taxon>
        <taxon>Moneuplotes</taxon>
    </lineage>
</organism>
<feature type="compositionally biased region" description="Basic and acidic residues" evidence="3">
    <location>
        <begin position="63"/>
        <end position="96"/>
    </location>
</feature>
<feature type="region of interest" description="Disordered" evidence="3">
    <location>
        <begin position="113"/>
        <end position="164"/>
    </location>
</feature>
<dbReference type="SMART" id="SM00784">
    <property type="entry name" value="SPT2"/>
    <property type="match status" value="1"/>
</dbReference>
<comment type="caution">
    <text evidence="4">The sequence shown here is derived from an EMBL/GenBank/DDBJ whole genome shotgun (WGS) entry which is preliminary data.</text>
</comment>
<reference evidence="4" key="1">
    <citation type="submission" date="2023-07" db="EMBL/GenBank/DDBJ databases">
        <authorList>
            <consortium name="AG Swart"/>
            <person name="Singh M."/>
            <person name="Singh A."/>
            <person name="Seah K."/>
            <person name="Emmerich C."/>
        </authorList>
    </citation>
    <scope>NUCLEOTIDE SEQUENCE</scope>
    <source>
        <strain evidence="4">DP1</strain>
    </source>
</reference>